<dbReference type="EMBL" id="GBHO01028300">
    <property type="protein sequence ID" value="JAG15304.1"/>
    <property type="molecule type" value="Transcribed_RNA"/>
</dbReference>
<reference evidence="3" key="1">
    <citation type="journal article" date="2014" name="PLoS ONE">
        <title>Transcriptome-Based Identification of ABC Transporters in the Western Tarnished Plant Bug Lygus hesperus.</title>
        <authorList>
            <person name="Hull J.J."/>
            <person name="Chaney K."/>
            <person name="Geib S.M."/>
            <person name="Fabrick J.A."/>
            <person name="Brent C.S."/>
            <person name="Walsh D."/>
            <person name="Lavine L.C."/>
        </authorList>
    </citation>
    <scope>NUCLEOTIDE SEQUENCE</scope>
</reference>
<feature type="transmembrane region" description="Helical" evidence="1">
    <location>
        <begin position="77"/>
        <end position="97"/>
    </location>
</feature>
<reference evidence="3" key="2">
    <citation type="submission" date="2014-07" db="EMBL/GenBank/DDBJ databases">
        <authorList>
            <person name="Hull J."/>
        </authorList>
    </citation>
    <scope>NUCLEOTIDE SEQUENCE</scope>
</reference>
<feature type="transmembrane region" description="Helical" evidence="1">
    <location>
        <begin position="227"/>
        <end position="245"/>
    </location>
</feature>
<feature type="transmembrane region" description="Helical" evidence="1">
    <location>
        <begin position="104"/>
        <end position="125"/>
    </location>
</feature>
<gene>
    <name evidence="3" type="primary">nrf-6_16</name>
    <name evidence="4" type="synonym">nrf-6_17</name>
    <name evidence="4" type="ORF">CM83_32463</name>
    <name evidence="3" type="ORF">CM83_32465</name>
</gene>
<keyword evidence="1" id="KW-0812">Transmembrane</keyword>
<keyword evidence="1" id="KW-1133">Transmembrane helix</keyword>
<dbReference type="Pfam" id="PF01757">
    <property type="entry name" value="Acyl_transf_3"/>
    <property type="match status" value="1"/>
</dbReference>
<dbReference type="PANTHER" id="PTHR11161">
    <property type="entry name" value="O-ACYLTRANSFERASE"/>
    <property type="match status" value="1"/>
</dbReference>
<feature type="transmembrane region" description="Helical" evidence="1">
    <location>
        <begin position="293"/>
        <end position="314"/>
    </location>
</feature>
<protein>
    <submittedName>
        <fullName evidence="3">Nose resistant to fluoxetine protein 6</fullName>
    </submittedName>
</protein>
<evidence type="ECO:0000313" key="4">
    <source>
        <dbReference type="EMBL" id="JAG15304.1"/>
    </source>
</evidence>
<keyword evidence="1" id="KW-0472">Membrane</keyword>
<feature type="transmembrane region" description="Helical" evidence="1">
    <location>
        <begin position="183"/>
        <end position="201"/>
    </location>
</feature>
<feature type="transmembrane region" description="Helical" evidence="1">
    <location>
        <begin position="12"/>
        <end position="33"/>
    </location>
</feature>
<name>A0A0A9X903_LYGHE</name>
<evidence type="ECO:0000313" key="3">
    <source>
        <dbReference type="EMBL" id="JAG15303.1"/>
    </source>
</evidence>
<evidence type="ECO:0000256" key="1">
    <source>
        <dbReference type="SAM" id="Phobius"/>
    </source>
</evidence>
<dbReference type="PANTHER" id="PTHR11161:SF0">
    <property type="entry name" value="O-ACYLTRANSFERASE LIKE PROTEIN"/>
    <property type="match status" value="1"/>
</dbReference>
<organism evidence="3">
    <name type="scientific">Lygus hesperus</name>
    <name type="common">Western plant bug</name>
    <dbReference type="NCBI Taxonomy" id="30085"/>
    <lineage>
        <taxon>Eukaryota</taxon>
        <taxon>Metazoa</taxon>
        <taxon>Ecdysozoa</taxon>
        <taxon>Arthropoda</taxon>
        <taxon>Hexapoda</taxon>
        <taxon>Insecta</taxon>
        <taxon>Pterygota</taxon>
        <taxon>Neoptera</taxon>
        <taxon>Paraneoptera</taxon>
        <taxon>Hemiptera</taxon>
        <taxon>Heteroptera</taxon>
        <taxon>Panheteroptera</taxon>
        <taxon>Cimicomorpha</taxon>
        <taxon>Miridae</taxon>
        <taxon>Mirini</taxon>
        <taxon>Lygus</taxon>
    </lineage>
</organism>
<evidence type="ECO:0000259" key="2">
    <source>
        <dbReference type="Pfam" id="PF01757"/>
    </source>
</evidence>
<dbReference type="AlphaFoldDB" id="A0A0A9X903"/>
<accession>A0A0A9X903</accession>
<feature type="domain" description="Acyltransferase 3" evidence="2">
    <location>
        <begin position="3"/>
        <end position="311"/>
    </location>
</feature>
<dbReference type="EMBL" id="GBHO01028301">
    <property type="protein sequence ID" value="JAG15303.1"/>
    <property type="molecule type" value="Transcribed_RNA"/>
</dbReference>
<sequence>KIDMTQHLLNRFMRIYPPYAVGLILMLTLAGMICDGPLCESIIYKRQSTCRDVWWTNALCVHNIYPGLLKSCMSHTWYVATDLQLFVFLSPLIIIGLRESKRATIWTIVGITCSSVILIFTLTVAKELKTENLLFDRASDAQDYYDSLYTEPYSRLGPWGIGLLFGVLMDNQKKNKLTLKKEHIIIMWVLCGTALVSMPLADTPFQQDDYEYSSIEAGLYNSLSRPIWSLGICWIIFACSAGYAGPVNDFLSSQMFQLMGKLSYSAYLIHKIVVNLYFAGLRSPIYISPSQQVTLILGLIVQSFLVSFIFYLIAEIPFVHIAKFILQRERHRTRSEPTANANKQESTDCRPSAFDALELGSARLSQFYPEQNQNLNLNDSLK</sequence>
<feature type="non-terminal residue" evidence="3">
    <location>
        <position position="1"/>
    </location>
</feature>
<dbReference type="InterPro" id="IPR002656">
    <property type="entry name" value="Acyl_transf_3_dom"/>
</dbReference>
<dbReference type="GO" id="GO:0016747">
    <property type="term" value="F:acyltransferase activity, transferring groups other than amino-acyl groups"/>
    <property type="evidence" value="ECO:0007669"/>
    <property type="project" value="InterPro"/>
</dbReference>
<feature type="transmembrane region" description="Helical" evidence="1">
    <location>
        <begin position="266"/>
        <end position="287"/>
    </location>
</feature>
<dbReference type="InterPro" id="IPR052728">
    <property type="entry name" value="O2_lipid_transport_reg"/>
</dbReference>
<proteinExistence type="predicted"/>